<dbReference type="InterPro" id="IPR002068">
    <property type="entry name" value="A-crystallin/Hsp20_dom"/>
</dbReference>
<dbReference type="CDD" id="cd06464">
    <property type="entry name" value="ACD_sHsps-like"/>
    <property type="match status" value="1"/>
</dbReference>
<keyword evidence="7" id="KW-1185">Reference proteome</keyword>
<sequence>MKVSWDAFKIYKRSNDRALLCTSIINYSVTQSSNTEPESYYLQARQTSETIMTGNFFHHDFSSPLVNTRQQKDTPTQSRSSEDSGRKHSGIDSLARLLHSFNMHHDNAAHGESKVHPLFDLVEGPNNFKIYGELPGMAKDNLHIDVNDHLFTIAVAGKFEVPGDLVSPEEATDAVPVKHRDAAGPGTKDKETDSQEAGTNAGLGSTAETAEASENKEAKVKYYIRERKLGDFKRGFQFPVEVVKMEDVTACYSNGLLTITVPKNAAPVKREGRKLEVE</sequence>
<feature type="compositionally biased region" description="Basic and acidic residues" evidence="4">
    <location>
        <begin position="176"/>
        <end position="193"/>
    </location>
</feature>
<dbReference type="SUPFAM" id="SSF49764">
    <property type="entry name" value="HSP20-like chaperones"/>
    <property type="match status" value="1"/>
</dbReference>
<comment type="caution">
    <text evidence="6">The sequence shown here is derived from an EMBL/GenBank/DDBJ whole genome shotgun (WGS) entry which is preliminary data.</text>
</comment>
<proteinExistence type="inferred from homology"/>
<evidence type="ECO:0000256" key="4">
    <source>
        <dbReference type="SAM" id="MobiDB-lite"/>
    </source>
</evidence>
<accession>A0AAD5RWC0</accession>
<dbReference type="InterPro" id="IPR008978">
    <property type="entry name" value="HSP20-like_chaperone"/>
</dbReference>
<dbReference type="InterPro" id="IPR031107">
    <property type="entry name" value="Small_HSP"/>
</dbReference>
<evidence type="ECO:0000256" key="2">
    <source>
        <dbReference type="PROSITE-ProRule" id="PRU00285"/>
    </source>
</evidence>
<dbReference type="PROSITE" id="PS01031">
    <property type="entry name" value="SHSP"/>
    <property type="match status" value="1"/>
</dbReference>
<gene>
    <name evidence="6" type="ORF">MKZ38_008267</name>
</gene>
<dbReference type="Pfam" id="PF00011">
    <property type="entry name" value="HSP20"/>
    <property type="match status" value="1"/>
</dbReference>
<organism evidence="6 7">
    <name type="scientific">Zalerion maritima</name>
    <dbReference type="NCBI Taxonomy" id="339359"/>
    <lineage>
        <taxon>Eukaryota</taxon>
        <taxon>Fungi</taxon>
        <taxon>Dikarya</taxon>
        <taxon>Ascomycota</taxon>
        <taxon>Pezizomycotina</taxon>
        <taxon>Sordariomycetes</taxon>
        <taxon>Lulworthiomycetidae</taxon>
        <taxon>Lulworthiales</taxon>
        <taxon>Lulworthiaceae</taxon>
        <taxon>Zalerion</taxon>
    </lineage>
</organism>
<dbReference type="PANTHER" id="PTHR11527">
    <property type="entry name" value="HEAT-SHOCK PROTEIN 20 FAMILY MEMBER"/>
    <property type="match status" value="1"/>
</dbReference>
<dbReference type="Gene3D" id="2.60.40.790">
    <property type="match status" value="1"/>
</dbReference>
<evidence type="ECO:0000259" key="5">
    <source>
        <dbReference type="PROSITE" id="PS01031"/>
    </source>
</evidence>
<keyword evidence="1" id="KW-0346">Stress response</keyword>
<feature type="domain" description="SHSP" evidence="5">
    <location>
        <begin position="110"/>
        <end position="278"/>
    </location>
</feature>
<dbReference type="Proteomes" id="UP001201980">
    <property type="component" value="Unassembled WGS sequence"/>
</dbReference>
<feature type="region of interest" description="Disordered" evidence="4">
    <location>
        <begin position="64"/>
        <end position="89"/>
    </location>
</feature>
<dbReference type="EMBL" id="JAKWBI020000056">
    <property type="protein sequence ID" value="KAJ2904351.1"/>
    <property type="molecule type" value="Genomic_DNA"/>
</dbReference>
<evidence type="ECO:0000256" key="1">
    <source>
        <dbReference type="ARBA" id="ARBA00023016"/>
    </source>
</evidence>
<protein>
    <submittedName>
        <fullName evidence="6">HSP20-like chaperone</fullName>
    </submittedName>
</protein>
<evidence type="ECO:0000313" key="7">
    <source>
        <dbReference type="Proteomes" id="UP001201980"/>
    </source>
</evidence>
<feature type="region of interest" description="Disordered" evidence="4">
    <location>
        <begin position="167"/>
        <end position="212"/>
    </location>
</feature>
<comment type="similarity">
    <text evidence="2 3">Belongs to the small heat shock protein (HSP20) family.</text>
</comment>
<feature type="compositionally biased region" description="Polar residues" evidence="4">
    <location>
        <begin position="195"/>
        <end position="208"/>
    </location>
</feature>
<evidence type="ECO:0000313" key="6">
    <source>
        <dbReference type="EMBL" id="KAJ2904351.1"/>
    </source>
</evidence>
<name>A0AAD5RWC0_9PEZI</name>
<feature type="compositionally biased region" description="Basic and acidic residues" evidence="4">
    <location>
        <begin position="80"/>
        <end position="89"/>
    </location>
</feature>
<dbReference type="AlphaFoldDB" id="A0AAD5RWC0"/>
<feature type="compositionally biased region" description="Polar residues" evidence="4">
    <location>
        <begin position="64"/>
        <end position="79"/>
    </location>
</feature>
<evidence type="ECO:0000256" key="3">
    <source>
        <dbReference type="RuleBase" id="RU003616"/>
    </source>
</evidence>
<reference evidence="6" key="1">
    <citation type="submission" date="2022-07" db="EMBL/GenBank/DDBJ databases">
        <title>Draft genome sequence of Zalerion maritima ATCC 34329, a (micro)plastics degrading marine fungus.</title>
        <authorList>
            <person name="Paco A."/>
            <person name="Goncalves M.F.M."/>
            <person name="Rocha-Santos T.A.P."/>
            <person name="Alves A."/>
        </authorList>
    </citation>
    <scope>NUCLEOTIDE SEQUENCE</scope>
    <source>
        <strain evidence="6">ATCC 34329</strain>
    </source>
</reference>